<evidence type="ECO:0000313" key="4">
    <source>
        <dbReference type="Proteomes" id="UP000033121"/>
    </source>
</evidence>
<dbReference type="AlphaFoldDB" id="A0A0E9N269"/>
<dbReference type="EMBL" id="BBWV01000002">
    <property type="protein sequence ID" value="GAO43761.1"/>
    <property type="molecule type" value="Genomic_DNA"/>
</dbReference>
<sequence>MNFFQSLFEAAPGLDLTIRMKEKAGIITMTVLPHVGAKDGKIKPVNISGTPADLDEGFFAAITPMLEAAKGLTVSEGPETASDSGDDNGTGKSAPAKKQPVEKKSTAKKQAMKKAAKAEPKDSDTDSEGDQPPTEELKPKVETPSLF</sequence>
<gene>
    <name evidence="3" type="ORF">FPE01S_02_08670</name>
</gene>
<reference evidence="3 4" key="1">
    <citation type="submission" date="2015-04" db="EMBL/GenBank/DDBJ databases">
        <title>Whole genome shotgun sequence of Flavihumibacter petaseus NBRC 106054.</title>
        <authorList>
            <person name="Miyazawa S."/>
            <person name="Hosoyama A."/>
            <person name="Hashimoto M."/>
            <person name="Noguchi M."/>
            <person name="Tsuchikane K."/>
            <person name="Ohji S."/>
            <person name="Yamazoe A."/>
            <person name="Ichikawa N."/>
            <person name="Kimura A."/>
            <person name="Fujita N."/>
        </authorList>
    </citation>
    <scope>NUCLEOTIDE SEQUENCE [LARGE SCALE GENOMIC DNA]</scope>
    <source>
        <strain evidence="3 4">NBRC 106054</strain>
    </source>
</reference>
<proteinExistence type="predicted"/>
<dbReference type="STRING" id="1220578.FPE01S_02_08670"/>
<dbReference type="Pfam" id="PF19556">
    <property type="entry name" value="PRTRC_E"/>
    <property type="match status" value="1"/>
</dbReference>
<dbReference type="Proteomes" id="UP000033121">
    <property type="component" value="Unassembled WGS sequence"/>
</dbReference>
<name>A0A0E9N269_9BACT</name>
<evidence type="ECO:0000256" key="1">
    <source>
        <dbReference type="SAM" id="MobiDB-lite"/>
    </source>
</evidence>
<feature type="domain" description="ParB-related ThiF-related cassette protein E" evidence="2">
    <location>
        <begin position="1"/>
        <end position="118"/>
    </location>
</feature>
<accession>A0A0E9N269</accession>
<feature type="region of interest" description="Disordered" evidence="1">
    <location>
        <begin position="70"/>
        <end position="147"/>
    </location>
</feature>
<feature type="compositionally biased region" description="Basic residues" evidence="1">
    <location>
        <begin position="106"/>
        <end position="115"/>
    </location>
</feature>
<dbReference type="OrthoDB" id="1050181at2"/>
<protein>
    <recommendedName>
        <fullName evidence="2">ParB-related ThiF-related cassette protein E domain-containing protein</fullName>
    </recommendedName>
</protein>
<evidence type="ECO:0000313" key="3">
    <source>
        <dbReference type="EMBL" id="GAO43761.1"/>
    </source>
</evidence>
<dbReference type="RefSeq" id="WP_046369598.1">
    <property type="nucleotide sequence ID" value="NZ_BBWV01000002.1"/>
</dbReference>
<organism evidence="3 4">
    <name type="scientific">Flavihumibacter petaseus NBRC 106054</name>
    <dbReference type="NCBI Taxonomy" id="1220578"/>
    <lineage>
        <taxon>Bacteria</taxon>
        <taxon>Pseudomonadati</taxon>
        <taxon>Bacteroidota</taxon>
        <taxon>Chitinophagia</taxon>
        <taxon>Chitinophagales</taxon>
        <taxon>Chitinophagaceae</taxon>
        <taxon>Flavihumibacter</taxon>
    </lineage>
</organism>
<evidence type="ECO:0000259" key="2">
    <source>
        <dbReference type="Pfam" id="PF19556"/>
    </source>
</evidence>
<dbReference type="InterPro" id="IPR022273">
    <property type="entry name" value="PRTRC_protein-E"/>
</dbReference>
<comment type="caution">
    <text evidence="3">The sequence shown here is derived from an EMBL/GenBank/DDBJ whole genome shotgun (WGS) entry which is preliminary data.</text>
</comment>
<keyword evidence="4" id="KW-1185">Reference proteome</keyword>